<sequence>TNLVSTLALDIKIPSARLYQDTQHALLYNISQQINSAIGIYLGDGVGDSSSTGSSDGSGSTGSSSGSGSDGGTFANTSASSTSSNQKAKTVGIAVGACALAGAYGGAMFLIARRYKRKRLARTRSSSLSNPSMRQTGSPALMGGALMSREFSNYGAVSGGGGGGAAGGRDSQTSGRSNMNNSGRTAYISAPVAAENSLGWN</sequence>
<feature type="region of interest" description="Disordered" evidence="1">
    <location>
        <begin position="49"/>
        <end position="86"/>
    </location>
</feature>
<evidence type="ECO:0000313" key="3">
    <source>
        <dbReference type="EMBL" id="KAF3767748.1"/>
    </source>
</evidence>
<dbReference type="GO" id="GO:0009986">
    <property type="term" value="C:cell surface"/>
    <property type="evidence" value="ECO:0007669"/>
    <property type="project" value="TreeGrafter"/>
</dbReference>
<reference evidence="3" key="1">
    <citation type="journal article" date="2020" name="Phytopathology">
        <title>Genome sequence of the chestnut blight fungus Cryphonectria parasitica EP155: A fundamental resource for an archetypical invasive plant pathogen.</title>
        <authorList>
            <person name="Crouch J.A."/>
            <person name="Dawe A."/>
            <person name="Aerts A."/>
            <person name="Barry K."/>
            <person name="Churchill A.C.L."/>
            <person name="Grimwood J."/>
            <person name="Hillman B."/>
            <person name="Milgroom M.G."/>
            <person name="Pangilinan J."/>
            <person name="Smith M."/>
            <person name="Salamov A."/>
            <person name="Schmutz J."/>
            <person name="Yadav J."/>
            <person name="Grigoriev I.V."/>
            <person name="Nuss D."/>
        </authorList>
    </citation>
    <scope>NUCLEOTIDE SEQUENCE</scope>
    <source>
        <strain evidence="3">EP155</strain>
    </source>
</reference>
<dbReference type="Proteomes" id="UP000803844">
    <property type="component" value="Unassembled WGS sequence"/>
</dbReference>
<dbReference type="GO" id="GO:0006972">
    <property type="term" value="P:hyperosmotic response"/>
    <property type="evidence" value="ECO:0007669"/>
    <property type="project" value="TreeGrafter"/>
</dbReference>
<feature type="region of interest" description="Disordered" evidence="1">
    <location>
        <begin position="159"/>
        <end position="183"/>
    </location>
</feature>
<feature type="non-terminal residue" evidence="3">
    <location>
        <position position="1"/>
    </location>
</feature>
<dbReference type="PANTHER" id="PTHR35778:SF1">
    <property type="entry name" value="SIGNALING MUCIN HKR1-RELATED"/>
    <property type="match status" value="1"/>
</dbReference>
<accession>A0A9P5CR06</accession>
<dbReference type="OrthoDB" id="3366093at2759"/>
<keyword evidence="2" id="KW-1133">Transmembrane helix</keyword>
<gene>
    <name evidence="3" type="ORF">M406DRAFT_321705</name>
</gene>
<dbReference type="GO" id="GO:0001402">
    <property type="term" value="P:signal transduction involved in filamentous growth"/>
    <property type="evidence" value="ECO:0007669"/>
    <property type="project" value="TreeGrafter"/>
</dbReference>
<feature type="transmembrane region" description="Helical" evidence="2">
    <location>
        <begin position="91"/>
        <end position="112"/>
    </location>
</feature>
<dbReference type="RefSeq" id="XP_040778709.1">
    <property type="nucleotide sequence ID" value="XM_040919543.1"/>
</dbReference>
<evidence type="ECO:0000313" key="4">
    <source>
        <dbReference type="Proteomes" id="UP000803844"/>
    </source>
</evidence>
<keyword evidence="2" id="KW-0812">Transmembrane</keyword>
<dbReference type="PANTHER" id="PTHR35778">
    <property type="entry name" value="SIGNALING MUCIN HKR1-RELATED"/>
    <property type="match status" value="1"/>
</dbReference>
<dbReference type="GO" id="GO:0030427">
    <property type="term" value="C:site of polarized growth"/>
    <property type="evidence" value="ECO:0007669"/>
    <property type="project" value="TreeGrafter"/>
</dbReference>
<proteinExistence type="predicted"/>
<dbReference type="InterPro" id="IPR039295">
    <property type="entry name" value="MSB2"/>
</dbReference>
<dbReference type="GO" id="GO:0031505">
    <property type="term" value="P:fungal-type cell wall organization"/>
    <property type="evidence" value="ECO:0007669"/>
    <property type="project" value="TreeGrafter"/>
</dbReference>
<feature type="compositionally biased region" description="Low complexity" evidence="1">
    <location>
        <begin position="49"/>
        <end position="85"/>
    </location>
</feature>
<feature type="compositionally biased region" description="Polar residues" evidence="1">
    <location>
        <begin position="170"/>
        <end position="183"/>
    </location>
</feature>
<dbReference type="GeneID" id="63836672"/>
<dbReference type="AlphaFoldDB" id="A0A9P5CR06"/>
<dbReference type="GO" id="GO:0030010">
    <property type="term" value="P:establishment of cell polarity"/>
    <property type="evidence" value="ECO:0007669"/>
    <property type="project" value="TreeGrafter"/>
</dbReference>
<organism evidence="3 4">
    <name type="scientific">Cryphonectria parasitica (strain ATCC 38755 / EP155)</name>
    <dbReference type="NCBI Taxonomy" id="660469"/>
    <lineage>
        <taxon>Eukaryota</taxon>
        <taxon>Fungi</taxon>
        <taxon>Dikarya</taxon>
        <taxon>Ascomycota</taxon>
        <taxon>Pezizomycotina</taxon>
        <taxon>Sordariomycetes</taxon>
        <taxon>Sordariomycetidae</taxon>
        <taxon>Diaporthales</taxon>
        <taxon>Cryphonectriaceae</taxon>
        <taxon>Cryphonectria-Endothia species complex</taxon>
        <taxon>Cryphonectria</taxon>
    </lineage>
</organism>
<keyword evidence="2" id="KW-0472">Membrane</keyword>
<dbReference type="GO" id="GO:0005886">
    <property type="term" value="C:plasma membrane"/>
    <property type="evidence" value="ECO:0007669"/>
    <property type="project" value="InterPro"/>
</dbReference>
<comment type="caution">
    <text evidence="3">The sequence shown here is derived from an EMBL/GenBank/DDBJ whole genome shotgun (WGS) entry which is preliminary data.</text>
</comment>
<name>A0A9P5CR06_CRYP1</name>
<evidence type="ECO:0000256" key="1">
    <source>
        <dbReference type="SAM" id="MobiDB-lite"/>
    </source>
</evidence>
<dbReference type="GO" id="GO:0005034">
    <property type="term" value="F:osmosensor activity"/>
    <property type="evidence" value="ECO:0007669"/>
    <property type="project" value="InterPro"/>
</dbReference>
<keyword evidence="4" id="KW-1185">Reference proteome</keyword>
<protein>
    <submittedName>
        <fullName evidence="3">Uncharacterized protein</fullName>
    </submittedName>
</protein>
<dbReference type="GO" id="GO:0005576">
    <property type="term" value="C:extracellular region"/>
    <property type="evidence" value="ECO:0007669"/>
    <property type="project" value="TreeGrafter"/>
</dbReference>
<dbReference type="EMBL" id="MU032346">
    <property type="protein sequence ID" value="KAF3767748.1"/>
    <property type="molecule type" value="Genomic_DNA"/>
</dbReference>
<evidence type="ECO:0000256" key="2">
    <source>
        <dbReference type="SAM" id="Phobius"/>
    </source>
</evidence>
<dbReference type="GO" id="GO:0007232">
    <property type="term" value="P:osmosensory signaling pathway via Sho1 osmosensor"/>
    <property type="evidence" value="ECO:0007669"/>
    <property type="project" value="InterPro"/>
</dbReference>